<dbReference type="EMBL" id="FTMA01000009">
    <property type="protein sequence ID" value="SIR30156.1"/>
    <property type="molecule type" value="Genomic_DNA"/>
</dbReference>
<evidence type="ECO:0000313" key="2">
    <source>
        <dbReference type="Proteomes" id="UP000186953"/>
    </source>
</evidence>
<organism evidence="1 2">
    <name type="scientific">Maribacter ulvicola</name>
    <dbReference type="NCBI Taxonomy" id="228959"/>
    <lineage>
        <taxon>Bacteria</taxon>
        <taxon>Pseudomonadati</taxon>
        <taxon>Bacteroidota</taxon>
        <taxon>Flavobacteriia</taxon>
        <taxon>Flavobacteriales</taxon>
        <taxon>Flavobacteriaceae</taxon>
        <taxon>Maribacter</taxon>
    </lineage>
</organism>
<dbReference type="RefSeq" id="WP_076550802.1">
    <property type="nucleotide sequence ID" value="NZ_FTMA01000009.1"/>
</dbReference>
<protein>
    <recommendedName>
        <fullName evidence="3">Transposase</fullName>
    </recommendedName>
</protein>
<evidence type="ECO:0000313" key="1">
    <source>
        <dbReference type="EMBL" id="SIR30156.1"/>
    </source>
</evidence>
<reference evidence="2" key="1">
    <citation type="submission" date="2017-01" db="EMBL/GenBank/DDBJ databases">
        <authorList>
            <person name="Varghese N."/>
            <person name="Submissions S."/>
        </authorList>
    </citation>
    <scope>NUCLEOTIDE SEQUENCE [LARGE SCALE GENOMIC DNA]</scope>
    <source>
        <strain evidence="2">DSM 15366</strain>
    </source>
</reference>
<accession>A0A1N6ZTS7</accession>
<keyword evidence="2" id="KW-1185">Reference proteome</keyword>
<dbReference type="STRING" id="228959.SAMN05421797_109119"/>
<evidence type="ECO:0008006" key="3">
    <source>
        <dbReference type="Google" id="ProtNLM"/>
    </source>
</evidence>
<dbReference type="AlphaFoldDB" id="A0A1N6ZTS7"/>
<gene>
    <name evidence="1" type="ORF">SAMN05421797_109119</name>
</gene>
<sequence>MNKYKETFGVDISKEVFDVHGSKTGCHQYKNNEAGFRKYLKELPKGSLVVMEATGYYHYRLIQCLDGYPK</sequence>
<dbReference type="Proteomes" id="UP000186953">
    <property type="component" value="Unassembled WGS sequence"/>
</dbReference>
<name>A0A1N6ZTS7_9FLAO</name>
<proteinExistence type="predicted"/>